<comment type="subcellular location">
    <subcellularLocation>
        <location evidence="1 7">Cytoplasm</location>
    </subcellularLocation>
</comment>
<feature type="binding site" evidence="7">
    <location>
        <begin position="41"/>
        <end position="48"/>
    </location>
    <ligand>
        <name>ATP</name>
        <dbReference type="ChEBI" id="CHEBI:30616"/>
    </ligand>
</feature>
<dbReference type="GO" id="GO:0030261">
    <property type="term" value="P:chromosome condensation"/>
    <property type="evidence" value="ECO:0007669"/>
    <property type="project" value="InterPro"/>
</dbReference>
<dbReference type="AlphaFoldDB" id="A0A6S6QQC4"/>
<dbReference type="GO" id="GO:0005524">
    <property type="term" value="F:ATP binding"/>
    <property type="evidence" value="ECO:0007669"/>
    <property type="project" value="UniProtKB-UniRule"/>
</dbReference>
<evidence type="ECO:0000256" key="6">
    <source>
        <dbReference type="ARBA" id="ARBA00023125"/>
    </source>
</evidence>
<keyword evidence="5 7" id="KW-0175">Coiled coil</keyword>
<organism evidence="10 11">
    <name type="scientific">Terrihabitans soli</name>
    <dbReference type="NCBI Taxonomy" id="708113"/>
    <lineage>
        <taxon>Bacteria</taxon>
        <taxon>Pseudomonadati</taxon>
        <taxon>Pseudomonadota</taxon>
        <taxon>Alphaproteobacteria</taxon>
        <taxon>Hyphomicrobiales</taxon>
        <taxon>Terrihabitans</taxon>
    </lineage>
</organism>
<dbReference type="KEGG" id="tso:IZ6_09020"/>
<accession>A0A6S6QQC4</accession>
<keyword evidence="3 7" id="KW-0547">Nucleotide-binding</keyword>
<feature type="coiled-coil region" evidence="7">
    <location>
        <begin position="475"/>
        <end position="509"/>
    </location>
</feature>
<dbReference type="InterPro" id="IPR011890">
    <property type="entry name" value="SMC_prok"/>
</dbReference>
<evidence type="ECO:0000256" key="4">
    <source>
        <dbReference type="ARBA" id="ARBA00022840"/>
    </source>
</evidence>
<comment type="function">
    <text evidence="7">Required for chromosome condensation and partitioning.</text>
</comment>
<dbReference type="PANTHER" id="PTHR43977">
    <property type="entry name" value="STRUCTURAL MAINTENANCE OF CHROMOSOMES PROTEIN 3"/>
    <property type="match status" value="1"/>
</dbReference>
<feature type="compositionally biased region" description="Basic and acidic residues" evidence="8">
    <location>
        <begin position="781"/>
        <end position="795"/>
    </location>
</feature>
<feature type="coiled-coil region" evidence="7">
    <location>
        <begin position="662"/>
        <end position="769"/>
    </location>
</feature>
<dbReference type="Pfam" id="PF02463">
    <property type="entry name" value="SMC_N"/>
    <property type="match status" value="1"/>
</dbReference>
<comment type="domain">
    <text evidence="7">Contains large globular domains required for ATP hydrolysis at each terminus and a third globular domain forming a flexible hinge near the middle of the molecule. These domains are separated by coiled-coil structures.</text>
</comment>
<feature type="region of interest" description="Disordered" evidence="8">
    <location>
        <begin position="911"/>
        <end position="934"/>
    </location>
</feature>
<dbReference type="PIRSF" id="PIRSF005719">
    <property type="entry name" value="SMC"/>
    <property type="match status" value="1"/>
</dbReference>
<evidence type="ECO:0000313" key="11">
    <source>
        <dbReference type="Proteomes" id="UP000515317"/>
    </source>
</evidence>
<comment type="similarity">
    <text evidence="7">Belongs to the SMC family.</text>
</comment>
<dbReference type="GO" id="GO:0007059">
    <property type="term" value="P:chromosome segregation"/>
    <property type="evidence" value="ECO:0007669"/>
    <property type="project" value="UniProtKB-UniRule"/>
</dbReference>
<gene>
    <name evidence="7 10" type="primary">smc</name>
    <name evidence="10" type="ORF">IZ6_09020</name>
</gene>
<dbReference type="HAMAP" id="MF_01894">
    <property type="entry name" value="Smc_prok"/>
    <property type="match status" value="1"/>
</dbReference>
<dbReference type="GO" id="GO:0005737">
    <property type="term" value="C:cytoplasm"/>
    <property type="evidence" value="ECO:0007669"/>
    <property type="project" value="UniProtKB-SubCell"/>
</dbReference>
<evidence type="ECO:0000256" key="7">
    <source>
        <dbReference type="HAMAP-Rule" id="MF_01894"/>
    </source>
</evidence>
<dbReference type="InterPro" id="IPR024704">
    <property type="entry name" value="SMC"/>
</dbReference>
<feature type="coiled-coil region" evidence="7">
    <location>
        <begin position="179"/>
        <end position="266"/>
    </location>
</feature>
<feature type="coiled-coil region" evidence="7">
    <location>
        <begin position="302"/>
        <end position="441"/>
    </location>
</feature>
<dbReference type="InterPro" id="IPR036277">
    <property type="entry name" value="SMC_hinge_sf"/>
</dbReference>
<evidence type="ECO:0000256" key="2">
    <source>
        <dbReference type="ARBA" id="ARBA00022490"/>
    </source>
</evidence>
<dbReference type="Gene3D" id="3.40.50.300">
    <property type="entry name" value="P-loop containing nucleotide triphosphate hydrolases"/>
    <property type="match status" value="2"/>
</dbReference>
<name>A0A6S6QQC4_9HYPH</name>
<keyword evidence="2 7" id="KW-0963">Cytoplasm</keyword>
<dbReference type="GO" id="GO:0016887">
    <property type="term" value="F:ATP hydrolysis activity"/>
    <property type="evidence" value="ECO:0007669"/>
    <property type="project" value="InterPro"/>
</dbReference>
<dbReference type="EMBL" id="AP023361">
    <property type="protein sequence ID" value="BCJ90167.1"/>
    <property type="molecule type" value="Genomic_DNA"/>
</dbReference>
<feature type="domain" description="RecF/RecN/SMC N-terminal" evidence="9">
    <location>
        <begin position="12"/>
        <end position="1139"/>
    </location>
</feature>
<dbReference type="GO" id="GO:0006260">
    <property type="term" value="P:DNA replication"/>
    <property type="evidence" value="ECO:0007669"/>
    <property type="project" value="UniProtKB-UniRule"/>
</dbReference>
<dbReference type="SUPFAM" id="SSF75553">
    <property type="entry name" value="Smc hinge domain"/>
    <property type="match status" value="1"/>
</dbReference>
<evidence type="ECO:0000259" key="9">
    <source>
        <dbReference type="Pfam" id="PF02463"/>
    </source>
</evidence>
<comment type="subunit">
    <text evidence="7">Homodimer.</text>
</comment>
<protein>
    <recommendedName>
        <fullName evidence="7">Chromosome partition protein Smc</fullName>
    </recommendedName>
</protein>
<feature type="compositionally biased region" description="Low complexity" evidence="8">
    <location>
        <begin position="916"/>
        <end position="934"/>
    </location>
</feature>
<dbReference type="GO" id="GO:0003677">
    <property type="term" value="F:DNA binding"/>
    <property type="evidence" value="ECO:0007669"/>
    <property type="project" value="UniProtKB-UniRule"/>
</dbReference>
<dbReference type="GO" id="GO:0007062">
    <property type="term" value="P:sister chromatid cohesion"/>
    <property type="evidence" value="ECO:0007669"/>
    <property type="project" value="InterPro"/>
</dbReference>
<dbReference type="InterPro" id="IPR003395">
    <property type="entry name" value="RecF/RecN/SMC_N"/>
</dbReference>
<dbReference type="CDD" id="cd03278">
    <property type="entry name" value="ABC_SMC_barmotin"/>
    <property type="match status" value="1"/>
</dbReference>
<evidence type="ECO:0000256" key="8">
    <source>
        <dbReference type="SAM" id="MobiDB-lite"/>
    </source>
</evidence>
<feature type="region of interest" description="Disordered" evidence="8">
    <location>
        <begin position="779"/>
        <end position="809"/>
    </location>
</feature>
<keyword evidence="11" id="KW-1185">Reference proteome</keyword>
<reference evidence="10 11" key="1">
    <citation type="submission" date="2020-08" db="EMBL/GenBank/DDBJ databases">
        <title>Genome sequence of Rhizobiales bacterium strain IZ6.</title>
        <authorList>
            <person name="Nakai R."/>
            <person name="Naganuma T."/>
        </authorList>
    </citation>
    <scope>NUCLEOTIDE SEQUENCE [LARGE SCALE GENOMIC DNA]</scope>
    <source>
        <strain evidence="10 11">IZ6</strain>
    </source>
</reference>
<dbReference type="FunFam" id="3.40.50.300:FF:000901">
    <property type="entry name" value="Chromosome partition protein Smc"/>
    <property type="match status" value="1"/>
</dbReference>
<evidence type="ECO:0000256" key="1">
    <source>
        <dbReference type="ARBA" id="ARBA00004496"/>
    </source>
</evidence>
<proteinExistence type="inferred from homology"/>
<evidence type="ECO:0000256" key="3">
    <source>
        <dbReference type="ARBA" id="ARBA00022741"/>
    </source>
</evidence>
<keyword evidence="6 7" id="KW-0238">DNA-binding</keyword>
<sequence length="1156" mass="126143">MGHGPDNQHMKLTRLRLVGFKSFVDSSEIEIEPGLTGIVGPNGCGKSNLVEALRWAMGEGSHKTLRASAMDDVIFSGSAGRPARNTAEVLIALDNAHKQAPAPFTDAEELEITRRIEREKGSTYRVNGREVRARDVQLLFADASTGARSPALVRQGQIGEIINAKPEARRRVLEEAAGIAGLHARRHESELKLRAAEQNLERTEDVLSRMRAQLESLKRQARQAVKYRQLSADIRRLESLQLARAHTEAEAERDAARQALAEAERVVAERTVAQGEAARNDAVAGHELPQLRNDAAAAAAGLERLKRAGEDLDREERQAREKISDLERRIAQLESDRAREETLVTDAAETLERFKAELAQLDGEDAAAGERETAATARVAETEITLKSAEDALAEASAALAARTAERDALTRARNDAHQRLTRLTGELQRLEGEARALEAAAPPRELSDLAAEAEAASAALHAAEVAAVAGETALTAAREAASRARQAQREAETELNRLQVEASTLARMVNVDTKHQWEPVIDKLQAERGYEAALAAALGEDLSVPLDAEAPIHWGGTEDVSGDPLLPAGAESLLNHIDAPEALARRLAQIGVVSREDGPRLQKELAVGQRLVSREGDLWRWDGYTSRADAETVSARRLAGRNRLKEIELALVAAFEVVKDRKAANAENEQAVQAAQAAENQKKDAVRTARKALEEARGRAAEAERQTAHLSARRSALAEQFQRVTVDEEEARKKFEEAEQAIASLLPIADLEVKRDELRAVAEKERAVAADARAAAGTLSRERETRQRQRENIVRESTSWEQRRSGAATRVTDIKERHTTASTEHEALQGVPDEVAAKRRSLLTSIGEAETAAKAASDRLAEGETKKQAAENVAREAMRALGESREALARSETRRDAADERLADALRRYVDSVGEPPNAEARASAAESAPSEEITAELDKLRADRDRLGAVNLRADEELVEVQTAHDALIAERDDLVEAIKSLRQGIQSLNREGRERLSEAFNTVNGHFSKLFTTLFGGGEAKLELIESDDPLEAGLEIVARPPGKKPQTLSLLSGGEQALTAMALIFAIFLTNPAPLCVLDEVDAPLDDANVDRFCDLLDAMRKETDTRFLVVTHNPVTMSRMDRLFGVTMAERGVSQLVSVDLEAAERLREAV</sequence>
<dbReference type="SUPFAM" id="SSF52540">
    <property type="entry name" value="P-loop containing nucleoside triphosphate hydrolases"/>
    <property type="match status" value="1"/>
</dbReference>
<dbReference type="Proteomes" id="UP000515317">
    <property type="component" value="Chromosome"/>
</dbReference>
<dbReference type="GO" id="GO:0005694">
    <property type="term" value="C:chromosome"/>
    <property type="evidence" value="ECO:0007669"/>
    <property type="project" value="InterPro"/>
</dbReference>
<keyword evidence="4 7" id="KW-0067">ATP-binding</keyword>
<dbReference type="InterPro" id="IPR027417">
    <property type="entry name" value="P-loop_NTPase"/>
</dbReference>
<evidence type="ECO:0000256" key="5">
    <source>
        <dbReference type="ARBA" id="ARBA00023054"/>
    </source>
</evidence>
<feature type="coiled-coil region" evidence="7">
    <location>
        <begin position="854"/>
        <end position="909"/>
    </location>
</feature>
<evidence type="ECO:0000313" key="10">
    <source>
        <dbReference type="EMBL" id="BCJ90167.1"/>
    </source>
</evidence>